<organism evidence="11 12">
    <name type="scientific">Undibacterium arcticum</name>
    <dbReference type="NCBI Taxonomy" id="1762892"/>
    <lineage>
        <taxon>Bacteria</taxon>
        <taxon>Pseudomonadati</taxon>
        <taxon>Pseudomonadota</taxon>
        <taxon>Betaproteobacteria</taxon>
        <taxon>Burkholderiales</taxon>
        <taxon>Oxalobacteraceae</taxon>
        <taxon>Undibacterium</taxon>
    </lineage>
</organism>
<evidence type="ECO:0000256" key="8">
    <source>
        <dbReference type="ARBA" id="ARBA00023027"/>
    </source>
</evidence>
<dbReference type="PRINTS" id="PR00411">
    <property type="entry name" value="PNDRDTASEI"/>
</dbReference>
<dbReference type="InterPro" id="IPR041364">
    <property type="entry name" value="Rbx-bd"/>
</dbReference>
<dbReference type="PANTHER" id="PTHR43429">
    <property type="entry name" value="PYRIDINE NUCLEOTIDE-DISULFIDE OXIDOREDUCTASE DOMAIN-CONTAINING"/>
    <property type="match status" value="1"/>
</dbReference>
<dbReference type="Gene3D" id="3.50.50.60">
    <property type="entry name" value="FAD/NAD(P)-binding domain"/>
    <property type="match status" value="2"/>
</dbReference>
<keyword evidence="12" id="KW-1185">Reference proteome</keyword>
<protein>
    <submittedName>
        <fullName evidence="11">NAD(P)/FAD-dependent oxidoreductase</fullName>
    </submittedName>
</protein>
<evidence type="ECO:0000256" key="5">
    <source>
        <dbReference type="ARBA" id="ARBA00022630"/>
    </source>
</evidence>
<dbReference type="PANTHER" id="PTHR43429:SF3">
    <property type="entry name" value="NITRITE REDUCTASE [NAD(P)H]"/>
    <property type="match status" value="1"/>
</dbReference>
<dbReference type="RefSeq" id="WP_390324964.1">
    <property type="nucleotide sequence ID" value="NZ_JBHRTP010000002.1"/>
</dbReference>
<dbReference type="InterPro" id="IPR023753">
    <property type="entry name" value="FAD/NAD-binding_dom"/>
</dbReference>
<evidence type="ECO:0000313" key="12">
    <source>
        <dbReference type="Proteomes" id="UP001595530"/>
    </source>
</evidence>
<evidence type="ECO:0000313" key="11">
    <source>
        <dbReference type="EMBL" id="MFC3106406.1"/>
    </source>
</evidence>
<reference evidence="12" key="1">
    <citation type="journal article" date="2019" name="Int. J. Syst. Evol. Microbiol.">
        <title>The Global Catalogue of Microorganisms (GCM) 10K type strain sequencing project: providing services to taxonomists for standard genome sequencing and annotation.</title>
        <authorList>
            <consortium name="The Broad Institute Genomics Platform"/>
            <consortium name="The Broad Institute Genome Sequencing Center for Infectious Disease"/>
            <person name="Wu L."/>
            <person name="Ma J."/>
        </authorList>
    </citation>
    <scope>NUCLEOTIDE SEQUENCE [LARGE SCALE GENOMIC DNA]</scope>
    <source>
        <strain evidence="12">KCTC 42986</strain>
    </source>
</reference>
<evidence type="ECO:0000256" key="7">
    <source>
        <dbReference type="ARBA" id="ARBA00023002"/>
    </source>
</evidence>
<comment type="subcellular location">
    <subcellularLocation>
        <location evidence="2">Cytoplasm</location>
    </subcellularLocation>
</comment>
<keyword evidence="4" id="KW-0963">Cytoplasm</keyword>
<dbReference type="InterPro" id="IPR036188">
    <property type="entry name" value="FAD/NAD-bd_sf"/>
</dbReference>
<dbReference type="EMBL" id="JBHRTP010000002">
    <property type="protein sequence ID" value="MFC3106406.1"/>
    <property type="molecule type" value="Genomic_DNA"/>
</dbReference>
<sequence>MDPIVIVGSGLAGYSVAREFRKRNKTDPLVVVTADDGQFYSKPTLSEAFRLGAQVSELASRSADGMAAQIKAEVLTETRVRHIDTATRSLLTTHGTIAYSQLVLALGAEPVRLPLAPASLETVFAVNDLSDYARFRAAAHGKKVVAILGAGLIGCEFANDMVHAGYRVKVIDIAAAPLNRLLPSANGQFLLNALRQAGVDWHLGTGVSTIERDGDGVVIRCTNGDALEADIVLSAIGLKPRTALVQGTSIRASHGISVDLSLRTSDPRVFALGDCAEVDGLWLPYIAPIGPAARVVASNLAGDAALVRYSAMPVIVKTPACPTVVCPPPLGVEGEWNTESDDSGMQSLFRDGTGLLRGFALNGAHTERASTLALSMPMLLG</sequence>
<keyword evidence="7" id="KW-0560">Oxidoreductase</keyword>
<feature type="domain" description="FAD/NAD(P)-binding" evidence="9">
    <location>
        <begin position="4"/>
        <end position="276"/>
    </location>
</feature>
<dbReference type="SUPFAM" id="SSF51905">
    <property type="entry name" value="FAD/NAD(P)-binding domain"/>
    <property type="match status" value="1"/>
</dbReference>
<gene>
    <name evidence="11" type="ORF">ACFOFO_00245</name>
</gene>
<evidence type="ECO:0000256" key="4">
    <source>
        <dbReference type="ARBA" id="ARBA00022490"/>
    </source>
</evidence>
<keyword evidence="8" id="KW-0520">NAD</keyword>
<evidence type="ECO:0000256" key="3">
    <source>
        <dbReference type="ARBA" id="ARBA00006442"/>
    </source>
</evidence>
<evidence type="ECO:0000259" key="10">
    <source>
        <dbReference type="Pfam" id="PF18113"/>
    </source>
</evidence>
<keyword evidence="5" id="KW-0285">Flavoprotein</keyword>
<comment type="cofactor">
    <cofactor evidence="1">
        <name>FAD</name>
        <dbReference type="ChEBI" id="CHEBI:57692"/>
    </cofactor>
</comment>
<evidence type="ECO:0000256" key="2">
    <source>
        <dbReference type="ARBA" id="ARBA00004496"/>
    </source>
</evidence>
<dbReference type="Pfam" id="PF07992">
    <property type="entry name" value="Pyr_redox_2"/>
    <property type="match status" value="1"/>
</dbReference>
<feature type="domain" description="Rubredoxin binding" evidence="10">
    <location>
        <begin position="307"/>
        <end position="373"/>
    </location>
</feature>
<proteinExistence type="inferred from homology"/>
<dbReference type="PRINTS" id="PR00368">
    <property type="entry name" value="FADPNR"/>
</dbReference>
<evidence type="ECO:0000259" key="9">
    <source>
        <dbReference type="Pfam" id="PF07992"/>
    </source>
</evidence>
<dbReference type="InterPro" id="IPR050260">
    <property type="entry name" value="FAD-bd_OxRdtase"/>
</dbReference>
<comment type="similarity">
    <text evidence="3">Belongs to the FAD-dependent oxidoreductase family.</text>
</comment>
<evidence type="ECO:0000256" key="1">
    <source>
        <dbReference type="ARBA" id="ARBA00001974"/>
    </source>
</evidence>
<name>A0ABV7EWT3_9BURK</name>
<accession>A0ABV7EWT3</accession>
<dbReference type="Gene3D" id="3.30.390.120">
    <property type="match status" value="1"/>
</dbReference>
<dbReference type="Pfam" id="PF18113">
    <property type="entry name" value="Rbx_binding"/>
    <property type="match status" value="1"/>
</dbReference>
<keyword evidence="6" id="KW-0274">FAD</keyword>
<evidence type="ECO:0000256" key="6">
    <source>
        <dbReference type="ARBA" id="ARBA00022827"/>
    </source>
</evidence>
<dbReference type="Proteomes" id="UP001595530">
    <property type="component" value="Unassembled WGS sequence"/>
</dbReference>
<comment type="caution">
    <text evidence="11">The sequence shown here is derived from an EMBL/GenBank/DDBJ whole genome shotgun (WGS) entry which is preliminary data.</text>
</comment>